<accession>A0A3P6B698</accession>
<gene>
    <name evidence="2" type="ORF">BRAA07T31224Z</name>
</gene>
<dbReference type="PANTHER" id="PTHR47286:SF5">
    <property type="entry name" value="NEUROFILAMENT HEAVY PROTEIN"/>
    <property type="match status" value="1"/>
</dbReference>
<reference evidence="2" key="1">
    <citation type="submission" date="2018-11" db="EMBL/GenBank/DDBJ databases">
        <authorList>
            <consortium name="Genoscope - CEA"/>
            <person name="William W."/>
        </authorList>
    </citation>
    <scope>NUCLEOTIDE SEQUENCE</scope>
</reference>
<evidence type="ECO:0000256" key="1">
    <source>
        <dbReference type="SAM" id="MobiDB-lite"/>
    </source>
</evidence>
<feature type="compositionally biased region" description="Low complexity" evidence="1">
    <location>
        <begin position="264"/>
        <end position="284"/>
    </location>
</feature>
<sequence length="487" mass="54087">MGDMEVAIASGEDKVNNPFIMKANKEMQVSISFGKFENDSLSWEKFSSFSPNKYLEEVEKCATPGSVAQKKAYFESHYKKIAERNAEIILEQEKKQLERNQSFRQSLENSGNRNSVMIESSACYGSDGESTSEKDRIVNSIAAEENDTCNHEPLEETIKVEVVEDLSTLKMEKLEEIVCVEEMEDKEKPEEVVFIEEEVKEDISSKDTPLKETKKKGQHLTKNTDTNVRTNHTRTSPKPNQVTKKPVASRKTQLSKEKSMIKATTTTTNKAASPSPVSKASKYSTPRVSKPASTTTSMSTSRFIVKKENVSALPRKKQTAPKTLHTSLNLNQPSSDPTALATTRKSLIMERMGDKEIVRRAFKTFQKSFDQVKPSQDTAPKQVPAKATSVSKLATTGLKDNGRLAKSDGTEKKCSNSHCSSSFVPKSIRTAEKQELSKPGARGVERIRLPAKPKAEVTNAKTRRQSLDPKAKSMRGPLPKGSSDKVL</sequence>
<feature type="compositionally biased region" description="Polar residues" evidence="1">
    <location>
        <begin position="220"/>
        <end position="243"/>
    </location>
</feature>
<feature type="region of interest" description="Disordered" evidence="1">
    <location>
        <begin position="200"/>
        <end position="340"/>
    </location>
</feature>
<dbReference type="AlphaFoldDB" id="A0A3P6B698"/>
<proteinExistence type="predicted"/>
<feature type="compositionally biased region" description="Polar residues" evidence="1">
    <location>
        <begin position="291"/>
        <end position="302"/>
    </location>
</feature>
<dbReference type="PANTHER" id="PTHR47286">
    <property type="entry name" value="F3I6.9 PROTEIN"/>
    <property type="match status" value="1"/>
</dbReference>
<feature type="compositionally biased region" description="Polar residues" evidence="1">
    <location>
        <begin position="320"/>
        <end position="340"/>
    </location>
</feature>
<feature type="compositionally biased region" description="Basic and acidic residues" evidence="1">
    <location>
        <begin position="400"/>
        <end position="414"/>
    </location>
</feature>
<evidence type="ECO:0000313" key="2">
    <source>
        <dbReference type="EMBL" id="VDD01747.1"/>
    </source>
</evidence>
<name>A0A3P6B698_BRACM</name>
<organism evidence="2">
    <name type="scientific">Brassica campestris</name>
    <name type="common">Field mustard</name>
    <dbReference type="NCBI Taxonomy" id="3711"/>
    <lineage>
        <taxon>Eukaryota</taxon>
        <taxon>Viridiplantae</taxon>
        <taxon>Streptophyta</taxon>
        <taxon>Embryophyta</taxon>
        <taxon>Tracheophyta</taxon>
        <taxon>Spermatophyta</taxon>
        <taxon>Magnoliopsida</taxon>
        <taxon>eudicotyledons</taxon>
        <taxon>Gunneridae</taxon>
        <taxon>Pentapetalae</taxon>
        <taxon>rosids</taxon>
        <taxon>malvids</taxon>
        <taxon>Brassicales</taxon>
        <taxon>Brassicaceae</taxon>
        <taxon>Brassiceae</taxon>
        <taxon>Brassica</taxon>
    </lineage>
</organism>
<feature type="region of interest" description="Disordered" evidence="1">
    <location>
        <begin position="371"/>
        <end position="487"/>
    </location>
</feature>
<evidence type="ECO:0008006" key="3">
    <source>
        <dbReference type="Google" id="ProtNLM"/>
    </source>
</evidence>
<dbReference type="EMBL" id="LR031574">
    <property type="protein sequence ID" value="VDD01747.1"/>
    <property type="molecule type" value="Genomic_DNA"/>
</dbReference>
<feature type="compositionally biased region" description="Basic and acidic residues" evidence="1">
    <location>
        <begin position="201"/>
        <end position="212"/>
    </location>
</feature>
<protein>
    <recommendedName>
        <fullName evidence="3">TPX2 C-terminal domain-containing protein</fullName>
    </recommendedName>
</protein>